<comment type="function">
    <text evidence="1 9">Produces ATP from ADP in the presence of a proton gradient across the membrane.</text>
</comment>
<comment type="similarity">
    <text evidence="3 9 10">Belongs to the ATPase epsilon chain family.</text>
</comment>
<dbReference type="GO" id="GO:0005886">
    <property type="term" value="C:plasma membrane"/>
    <property type="evidence" value="ECO:0007669"/>
    <property type="project" value="UniProtKB-SubCell"/>
</dbReference>
<dbReference type="InterPro" id="IPR020546">
    <property type="entry name" value="ATP_synth_F1_dsu/esu_N"/>
</dbReference>
<dbReference type="Proteomes" id="UP000238322">
    <property type="component" value="Unassembled WGS sequence"/>
</dbReference>
<evidence type="ECO:0000259" key="11">
    <source>
        <dbReference type="Pfam" id="PF02823"/>
    </source>
</evidence>
<dbReference type="AlphaFoldDB" id="A0A2S8FR88"/>
<feature type="domain" description="ATP synthase F1 complex delta/epsilon subunit N-terminal" evidence="11">
    <location>
        <begin position="5"/>
        <end position="82"/>
    </location>
</feature>
<dbReference type="RefSeq" id="WP_105330425.1">
    <property type="nucleotide sequence ID" value="NZ_PUHY01000010.1"/>
</dbReference>
<proteinExistence type="inferred from homology"/>
<evidence type="ECO:0000256" key="6">
    <source>
        <dbReference type="ARBA" id="ARBA00023136"/>
    </source>
</evidence>
<dbReference type="PANTHER" id="PTHR13822">
    <property type="entry name" value="ATP SYNTHASE DELTA/EPSILON CHAIN"/>
    <property type="match status" value="1"/>
</dbReference>
<evidence type="ECO:0000256" key="10">
    <source>
        <dbReference type="RuleBase" id="RU003656"/>
    </source>
</evidence>
<evidence type="ECO:0000256" key="9">
    <source>
        <dbReference type="HAMAP-Rule" id="MF_00530"/>
    </source>
</evidence>
<dbReference type="GO" id="GO:0046933">
    <property type="term" value="F:proton-transporting ATP synthase activity, rotational mechanism"/>
    <property type="evidence" value="ECO:0007669"/>
    <property type="project" value="UniProtKB-UniRule"/>
</dbReference>
<dbReference type="InterPro" id="IPR036771">
    <property type="entry name" value="ATPsynth_dsu/esu_N"/>
</dbReference>
<keyword evidence="7 9" id="KW-0139">CF(1)</keyword>
<evidence type="ECO:0000256" key="4">
    <source>
        <dbReference type="ARBA" id="ARBA00022448"/>
    </source>
</evidence>
<comment type="subcellular location">
    <subcellularLocation>
        <location evidence="9">Cell membrane</location>
        <topology evidence="9">Peripheral membrane protein</topology>
    </subcellularLocation>
    <subcellularLocation>
        <location evidence="2">Endomembrane system</location>
        <topology evidence="2">Peripheral membrane protein</topology>
    </subcellularLocation>
</comment>
<accession>A0A2S8FR88</accession>
<dbReference type="GO" id="GO:0012505">
    <property type="term" value="C:endomembrane system"/>
    <property type="evidence" value="ECO:0007669"/>
    <property type="project" value="UniProtKB-SubCell"/>
</dbReference>
<evidence type="ECO:0000256" key="2">
    <source>
        <dbReference type="ARBA" id="ARBA00004184"/>
    </source>
</evidence>
<evidence type="ECO:0000313" key="13">
    <source>
        <dbReference type="Proteomes" id="UP000238322"/>
    </source>
</evidence>
<dbReference type="Pfam" id="PF02823">
    <property type="entry name" value="ATP-synt_DE_N"/>
    <property type="match status" value="1"/>
</dbReference>
<comment type="subunit">
    <text evidence="9 10">F-type ATPases have 2 components, CF(1) - the catalytic core - and CF(0) - the membrane proton channel. CF(1) has five subunits: alpha(3), beta(3), gamma(1), delta(1), epsilon(1). CF(0) has three main subunits: a, b and c.</text>
</comment>
<name>A0A2S8FR88_9BACT</name>
<keyword evidence="9" id="KW-0375">Hydrogen ion transport</keyword>
<gene>
    <name evidence="9 12" type="primary">atpC</name>
    <name evidence="12" type="ORF">C5Y83_14415</name>
</gene>
<dbReference type="OrthoDB" id="277064at2"/>
<dbReference type="PANTHER" id="PTHR13822:SF10">
    <property type="entry name" value="ATP SYNTHASE EPSILON CHAIN, CHLOROPLASTIC"/>
    <property type="match status" value="1"/>
</dbReference>
<reference evidence="12 13" key="1">
    <citation type="submission" date="2018-02" db="EMBL/GenBank/DDBJ databases">
        <title>Comparative genomes isolates from brazilian mangrove.</title>
        <authorList>
            <person name="Araujo J.E."/>
            <person name="Taketani R.G."/>
            <person name="Silva M.C.P."/>
            <person name="Loureco M.V."/>
            <person name="Andreote F.D."/>
        </authorList>
    </citation>
    <scope>NUCLEOTIDE SEQUENCE [LARGE SCALE GENOMIC DNA]</scope>
    <source>
        <strain evidence="12 13">Hex-1 MGV</strain>
    </source>
</reference>
<dbReference type="NCBIfam" id="TIGR01216">
    <property type="entry name" value="ATP_synt_epsi"/>
    <property type="match status" value="1"/>
</dbReference>
<comment type="caution">
    <text evidence="12">The sequence shown here is derived from an EMBL/GenBank/DDBJ whole genome shotgun (WGS) entry which is preliminary data.</text>
</comment>
<dbReference type="HAMAP" id="MF_00530">
    <property type="entry name" value="ATP_synth_epsil_bac"/>
    <property type="match status" value="1"/>
</dbReference>
<evidence type="ECO:0000256" key="5">
    <source>
        <dbReference type="ARBA" id="ARBA00023065"/>
    </source>
</evidence>
<organism evidence="12 13">
    <name type="scientific">Blastopirellula marina</name>
    <dbReference type="NCBI Taxonomy" id="124"/>
    <lineage>
        <taxon>Bacteria</taxon>
        <taxon>Pseudomonadati</taxon>
        <taxon>Planctomycetota</taxon>
        <taxon>Planctomycetia</taxon>
        <taxon>Pirellulales</taxon>
        <taxon>Pirellulaceae</taxon>
        <taxon>Blastopirellula</taxon>
    </lineage>
</organism>
<protein>
    <recommendedName>
        <fullName evidence="9">ATP synthase epsilon chain</fullName>
    </recommendedName>
    <alternativeName>
        <fullName evidence="9">ATP synthase F1 sector epsilon subunit</fullName>
    </alternativeName>
    <alternativeName>
        <fullName evidence="9">F-ATPase epsilon subunit</fullName>
    </alternativeName>
</protein>
<sequence>MPSIQCIVVTPEKTALETTADFIALPLADGEMGIGENHAPVIGRLGFGEMRLVSGGQAQKLYIDGGFVQIANNEVTILTGKAIPCDEVNLEQAEKQLAEASKAVAPTAELAAIKTRNIEQARAQIRTAKQAAK</sequence>
<evidence type="ECO:0000256" key="3">
    <source>
        <dbReference type="ARBA" id="ARBA00005712"/>
    </source>
</evidence>
<evidence type="ECO:0000313" key="12">
    <source>
        <dbReference type="EMBL" id="PQO34695.1"/>
    </source>
</evidence>
<dbReference type="CDD" id="cd12152">
    <property type="entry name" value="F1-ATPase_delta"/>
    <property type="match status" value="1"/>
</dbReference>
<evidence type="ECO:0000256" key="8">
    <source>
        <dbReference type="ARBA" id="ARBA00023310"/>
    </source>
</evidence>
<evidence type="ECO:0000256" key="7">
    <source>
        <dbReference type="ARBA" id="ARBA00023196"/>
    </source>
</evidence>
<dbReference type="EMBL" id="PUHY01000010">
    <property type="protein sequence ID" value="PQO34695.1"/>
    <property type="molecule type" value="Genomic_DNA"/>
</dbReference>
<dbReference type="GO" id="GO:0005524">
    <property type="term" value="F:ATP binding"/>
    <property type="evidence" value="ECO:0007669"/>
    <property type="project" value="UniProtKB-UniRule"/>
</dbReference>
<dbReference type="Gene3D" id="2.60.15.10">
    <property type="entry name" value="F0F1 ATP synthase delta/epsilon subunit, N-terminal"/>
    <property type="match status" value="1"/>
</dbReference>
<dbReference type="InterPro" id="IPR001469">
    <property type="entry name" value="ATP_synth_F1_dsu/esu"/>
</dbReference>
<keyword evidence="5 9" id="KW-0406">Ion transport</keyword>
<keyword evidence="9" id="KW-1003">Cell membrane</keyword>
<dbReference type="GO" id="GO:0045259">
    <property type="term" value="C:proton-transporting ATP synthase complex"/>
    <property type="evidence" value="ECO:0007669"/>
    <property type="project" value="UniProtKB-KW"/>
</dbReference>
<keyword evidence="8 9" id="KW-0066">ATP synthesis</keyword>
<dbReference type="SUPFAM" id="SSF51344">
    <property type="entry name" value="Epsilon subunit of F1F0-ATP synthase N-terminal domain"/>
    <property type="match status" value="1"/>
</dbReference>
<evidence type="ECO:0000256" key="1">
    <source>
        <dbReference type="ARBA" id="ARBA00003543"/>
    </source>
</evidence>
<keyword evidence="6 9" id="KW-0472">Membrane</keyword>
<keyword evidence="4 9" id="KW-0813">Transport</keyword>